<organism evidence="2 3">
    <name type="scientific">Bacillus suaedaesalsae</name>
    <dbReference type="NCBI Taxonomy" id="2810349"/>
    <lineage>
        <taxon>Bacteria</taxon>
        <taxon>Bacillati</taxon>
        <taxon>Bacillota</taxon>
        <taxon>Bacilli</taxon>
        <taxon>Bacillales</taxon>
        <taxon>Bacillaceae</taxon>
        <taxon>Bacillus</taxon>
    </lineage>
</organism>
<dbReference type="RefSeq" id="WP_204201929.1">
    <property type="nucleotide sequence ID" value="NZ_JAFELM010000013.1"/>
</dbReference>
<sequence>MKKFLVSMTTACFLFSFGNITVLSDPGEPIGTIISEDETVVEKEKKEKLKKPKNGEPRLDPGEPIGT</sequence>
<feature type="compositionally biased region" description="Basic and acidic residues" evidence="1">
    <location>
        <begin position="40"/>
        <end position="61"/>
    </location>
</feature>
<evidence type="ECO:0000313" key="3">
    <source>
        <dbReference type="Proteomes" id="UP001518925"/>
    </source>
</evidence>
<protein>
    <submittedName>
        <fullName evidence="2">Uncharacterized protein</fullName>
    </submittedName>
</protein>
<reference evidence="2 3" key="1">
    <citation type="submission" date="2021-02" db="EMBL/GenBank/DDBJ databases">
        <title>Bacillus sp. RD4P76, an endophyte from a halophyte.</title>
        <authorList>
            <person name="Sun J.-Q."/>
        </authorList>
    </citation>
    <scope>NUCLEOTIDE SEQUENCE [LARGE SCALE GENOMIC DNA]</scope>
    <source>
        <strain evidence="2 3">RD4P76</strain>
    </source>
</reference>
<gene>
    <name evidence="2" type="ORF">JR050_02445</name>
</gene>
<proteinExistence type="predicted"/>
<feature type="region of interest" description="Disordered" evidence="1">
    <location>
        <begin position="35"/>
        <end position="67"/>
    </location>
</feature>
<name>A0ABS2DG71_9BACI</name>
<keyword evidence="3" id="KW-1185">Reference proteome</keyword>
<dbReference type="EMBL" id="JAFELM010000013">
    <property type="protein sequence ID" value="MBM6616541.1"/>
    <property type="molecule type" value="Genomic_DNA"/>
</dbReference>
<accession>A0ABS2DG71</accession>
<evidence type="ECO:0000313" key="2">
    <source>
        <dbReference type="EMBL" id="MBM6616541.1"/>
    </source>
</evidence>
<evidence type="ECO:0000256" key="1">
    <source>
        <dbReference type="SAM" id="MobiDB-lite"/>
    </source>
</evidence>
<comment type="caution">
    <text evidence="2">The sequence shown here is derived from an EMBL/GenBank/DDBJ whole genome shotgun (WGS) entry which is preliminary data.</text>
</comment>
<dbReference type="Proteomes" id="UP001518925">
    <property type="component" value="Unassembled WGS sequence"/>
</dbReference>